<organism evidence="2 3">
    <name type="scientific">Snodgrassella alvi</name>
    <dbReference type="NCBI Taxonomy" id="1196083"/>
    <lineage>
        <taxon>Bacteria</taxon>
        <taxon>Pseudomonadati</taxon>
        <taxon>Pseudomonadota</taxon>
        <taxon>Betaproteobacteria</taxon>
        <taxon>Neisseriales</taxon>
        <taxon>Neisseriaceae</taxon>
        <taxon>Snodgrassella</taxon>
    </lineage>
</organism>
<dbReference type="EMBL" id="MEIV01000077">
    <property type="protein sequence ID" value="PIT60531.1"/>
    <property type="molecule type" value="Genomic_DNA"/>
</dbReference>
<evidence type="ECO:0000313" key="2">
    <source>
        <dbReference type="EMBL" id="PIT60531.1"/>
    </source>
</evidence>
<keyword evidence="1" id="KW-1133">Transmembrane helix</keyword>
<feature type="transmembrane region" description="Helical" evidence="1">
    <location>
        <begin position="45"/>
        <end position="66"/>
    </location>
</feature>
<reference evidence="2 3" key="1">
    <citation type="journal article" date="2017" name="MBio">
        <title>Type VI secretion-mediated competition in the bee gut microbiome.</title>
        <authorList>
            <person name="Steele M.I."/>
            <person name="Kwong W.K."/>
            <person name="Powell J.E."/>
            <person name="Whiteley M."/>
            <person name="Moran N.A."/>
        </authorList>
    </citation>
    <scope>NUCLEOTIDE SEQUENCE [LARGE SCALE GENOMIC DNA]</scope>
    <source>
        <strain evidence="2 3">PEB0171</strain>
    </source>
</reference>
<comment type="caution">
    <text evidence="2">The sequence shown here is derived from an EMBL/GenBank/DDBJ whole genome shotgun (WGS) entry which is preliminary data.</text>
</comment>
<protein>
    <submittedName>
        <fullName evidence="2">Uncharacterized protein</fullName>
    </submittedName>
</protein>
<proteinExistence type="predicted"/>
<name>A0A2N9Y1L1_9NEIS</name>
<gene>
    <name evidence="2" type="ORF">BHC47_01320</name>
</gene>
<evidence type="ECO:0000313" key="3">
    <source>
        <dbReference type="Proteomes" id="UP000231094"/>
    </source>
</evidence>
<feature type="transmembrane region" description="Helical" evidence="1">
    <location>
        <begin position="12"/>
        <end position="33"/>
    </location>
</feature>
<keyword evidence="1" id="KW-0472">Membrane</keyword>
<accession>A0A2N9Y1L1</accession>
<sequence length="68" mass="8252">MDHPYYHTDSYVFVWIFILPFFYIVFLPTLIIVYGKIYKFIKIGFAIIIAGWLVFSLICADFYVFYFQ</sequence>
<evidence type="ECO:0000256" key="1">
    <source>
        <dbReference type="SAM" id="Phobius"/>
    </source>
</evidence>
<dbReference type="Proteomes" id="UP000231094">
    <property type="component" value="Unassembled WGS sequence"/>
</dbReference>
<dbReference type="AlphaFoldDB" id="A0A2N9Y1L1"/>
<keyword evidence="1" id="KW-0812">Transmembrane</keyword>